<evidence type="ECO:0000256" key="3">
    <source>
        <dbReference type="ARBA" id="ARBA00007667"/>
    </source>
</evidence>
<evidence type="ECO:0000256" key="5">
    <source>
        <dbReference type="ARBA" id="ARBA00022755"/>
    </source>
</evidence>
<dbReference type="PANTHER" id="PTHR11692">
    <property type="entry name" value="BIFUNCTIONAL PURINE BIOSYNTHESIS PROTEIN PURH"/>
    <property type="match status" value="1"/>
</dbReference>
<comment type="domain">
    <text evidence="10">The IMP cyclohydrolase activity resides in the N-terminal region.</text>
</comment>
<proteinExistence type="inferred from homology"/>
<feature type="domain" description="MGS-like" evidence="11">
    <location>
        <begin position="1"/>
        <end position="145"/>
    </location>
</feature>
<dbReference type="SMART" id="SM00851">
    <property type="entry name" value="MGS"/>
    <property type="match status" value="1"/>
</dbReference>
<comment type="catalytic activity">
    <reaction evidence="8 10">
        <text>(6R)-10-formyltetrahydrofolate + 5-amino-1-(5-phospho-beta-D-ribosyl)imidazole-4-carboxamide = 5-formamido-1-(5-phospho-D-ribosyl)imidazole-4-carboxamide + (6S)-5,6,7,8-tetrahydrofolate</text>
        <dbReference type="Rhea" id="RHEA:22192"/>
        <dbReference type="ChEBI" id="CHEBI:57453"/>
        <dbReference type="ChEBI" id="CHEBI:58467"/>
        <dbReference type="ChEBI" id="CHEBI:58475"/>
        <dbReference type="ChEBI" id="CHEBI:195366"/>
        <dbReference type="EC" id="2.1.2.3"/>
    </reaction>
</comment>
<keyword evidence="6 10" id="KW-0378">Hydrolase</keyword>
<evidence type="ECO:0000259" key="11">
    <source>
        <dbReference type="PROSITE" id="PS51855"/>
    </source>
</evidence>
<dbReference type="InterPro" id="IPR011607">
    <property type="entry name" value="MGS-like_dom"/>
</dbReference>
<comment type="pathway">
    <text evidence="1 10">Purine metabolism; IMP biosynthesis via de novo pathway; IMP from 5-formamido-1-(5-phospho-D-ribosyl)imidazole-4-carboxamide: step 1/1.</text>
</comment>
<dbReference type="EMBL" id="QXIW01000028">
    <property type="protein sequence ID" value="RIE12775.1"/>
    <property type="molecule type" value="Genomic_DNA"/>
</dbReference>
<dbReference type="HAMAP" id="MF_00139">
    <property type="entry name" value="PurH"/>
    <property type="match status" value="1"/>
</dbReference>
<dbReference type="SMART" id="SM00798">
    <property type="entry name" value="AICARFT_IMPCHas"/>
    <property type="match status" value="1"/>
</dbReference>
<dbReference type="FunFam" id="3.40.140.20:FF:000001">
    <property type="entry name" value="Bifunctional purine biosynthesis protein PurH"/>
    <property type="match status" value="1"/>
</dbReference>
<evidence type="ECO:0000256" key="8">
    <source>
        <dbReference type="ARBA" id="ARBA00050488"/>
    </source>
</evidence>
<dbReference type="GO" id="GO:0005829">
    <property type="term" value="C:cytosol"/>
    <property type="evidence" value="ECO:0007669"/>
    <property type="project" value="TreeGrafter"/>
</dbReference>
<keyword evidence="4 10" id="KW-0808">Transferase</keyword>
<evidence type="ECO:0000256" key="1">
    <source>
        <dbReference type="ARBA" id="ARBA00004844"/>
    </source>
</evidence>
<reference evidence="12 13" key="1">
    <citation type="submission" date="2018-09" db="EMBL/GenBank/DDBJ databases">
        <title>Discovery and Ecogenomic Context for Candidatus Cryosericales, a Global Caldiserica Order Active in Thawing Permafrost.</title>
        <authorList>
            <person name="Martinez M.A."/>
            <person name="Woodcroft B.J."/>
            <person name="Ignacio Espinoza J.C."/>
            <person name="Zayed A."/>
            <person name="Singleton C.M."/>
            <person name="Boyd J."/>
            <person name="Li Y.-F."/>
            <person name="Purvine S."/>
            <person name="Maughan H."/>
            <person name="Hodgkins S.B."/>
            <person name="Anderson D."/>
            <person name="Sederholm M."/>
            <person name="Temperton B."/>
            <person name="Saleska S.R."/>
            <person name="Tyson G.W."/>
            <person name="Rich V.I."/>
        </authorList>
    </citation>
    <scope>NUCLEOTIDE SEQUENCE [LARGE SCALE GENOMIC DNA]</scope>
    <source>
        <strain evidence="12 13">SMC3</strain>
    </source>
</reference>
<comment type="caution">
    <text evidence="12">The sequence shown here is derived from an EMBL/GenBank/DDBJ whole genome shotgun (WGS) entry which is preliminary data.</text>
</comment>
<dbReference type="Gene3D" id="3.40.140.20">
    <property type="match status" value="2"/>
</dbReference>
<evidence type="ECO:0000256" key="4">
    <source>
        <dbReference type="ARBA" id="ARBA00022679"/>
    </source>
</evidence>
<dbReference type="NCBIfam" id="TIGR00355">
    <property type="entry name" value="purH"/>
    <property type="match status" value="1"/>
</dbReference>
<evidence type="ECO:0000256" key="7">
    <source>
        <dbReference type="ARBA" id="ARBA00023268"/>
    </source>
</evidence>
<dbReference type="SUPFAM" id="SSF53927">
    <property type="entry name" value="Cytidine deaminase-like"/>
    <property type="match status" value="1"/>
</dbReference>
<dbReference type="AlphaFoldDB" id="A0A398DCE2"/>
<evidence type="ECO:0000313" key="12">
    <source>
        <dbReference type="EMBL" id="RIE12775.1"/>
    </source>
</evidence>
<comment type="catalytic activity">
    <reaction evidence="9 10">
        <text>IMP + H2O = 5-formamido-1-(5-phospho-D-ribosyl)imidazole-4-carboxamide</text>
        <dbReference type="Rhea" id="RHEA:18445"/>
        <dbReference type="ChEBI" id="CHEBI:15377"/>
        <dbReference type="ChEBI" id="CHEBI:58053"/>
        <dbReference type="ChEBI" id="CHEBI:58467"/>
        <dbReference type="EC" id="3.5.4.10"/>
    </reaction>
</comment>
<keyword evidence="5 10" id="KW-0658">Purine biosynthesis</keyword>
<dbReference type="InterPro" id="IPR024051">
    <property type="entry name" value="AICAR_Tfase_dup_dom_sf"/>
</dbReference>
<dbReference type="PROSITE" id="PS51855">
    <property type="entry name" value="MGS"/>
    <property type="match status" value="1"/>
</dbReference>
<dbReference type="SUPFAM" id="SSF52335">
    <property type="entry name" value="Methylglyoxal synthase-like"/>
    <property type="match status" value="1"/>
</dbReference>
<dbReference type="FunFam" id="3.40.50.1380:FF:000001">
    <property type="entry name" value="Bifunctional purine biosynthesis protein PurH"/>
    <property type="match status" value="1"/>
</dbReference>
<keyword evidence="7 10" id="KW-0511">Multifunctional enzyme</keyword>
<dbReference type="UniPathway" id="UPA00074">
    <property type="reaction ID" value="UER00133"/>
</dbReference>
<evidence type="ECO:0000313" key="13">
    <source>
        <dbReference type="Proteomes" id="UP000266042"/>
    </source>
</evidence>
<evidence type="ECO:0000256" key="9">
    <source>
        <dbReference type="ARBA" id="ARBA00050687"/>
    </source>
</evidence>
<dbReference type="GO" id="GO:0006189">
    <property type="term" value="P:'de novo' IMP biosynthetic process"/>
    <property type="evidence" value="ECO:0007669"/>
    <property type="project" value="UniProtKB-UniRule"/>
</dbReference>
<evidence type="ECO:0000256" key="10">
    <source>
        <dbReference type="HAMAP-Rule" id="MF_00139"/>
    </source>
</evidence>
<evidence type="ECO:0000256" key="2">
    <source>
        <dbReference type="ARBA" id="ARBA00004954"/>
    </source>
</evidence>
<evidence type="ECO:0000256" key="6">
    <source>
        <dbReference type="ARBA" id="ARBA00022801"/>
    </source>
</evidence>
<dbReference type="GO" id="GO:0004643">
    <property type="term" value="F:phosphoribosylaminoimidazolecarboxamide formyltransferase activity"/>
    <property type="evidence" value="ECO:0007669"/>
    <property type="project" value="UniProtKB-UniRule"/>
</dbReference>
<dbReference type="InterPro" id="IPR016193">
    <property type="entry name" value="Cytidine_deaminase-like"/>
</dbReference>
<protein>
    <recommendedName>
        <fullName evidence="10">Bifunctional purine biosynthesis protein PurH</fullName>
    </recommendedName>
    <domain>
        <recommendedName>
            <fullName evidence="10">Phosphoribosylaminoimidazolecarboxamide formyltransferase</fullName>
            <ecNumber evidence="10">2.1.2.3</ecNumber>
        </recommendedName>
        <alternativeName>
            <fullName evidence="10">AICAR transformylase</fullName>
        </alternativeName>
    </domain>
    <domain>
        <recommendedName>
            <fullName evidence="10">IMP cyclohydrolase</fullName>
            <ecNumber evidence="10">3.5.4.10</ecNumber>
        </recommendedName>
        <alternativeName>
            <fullName evidence="10">ATIC</fullName>
        </alternativeName>
        <alternativeName>
            <fullName evidence="10">IMP synthase</fullName>
        </alternativeName>
        <alternativeName>
            <fullName evidence="10">Inosinicase</fullName>
        </alternativeName>
    </domain>
</protein>
<dbReference type="Gene3D" id="3.40.50.1380">
    <property type="entry name" value="Methylglyoxal synthase-like domain"/>
    <property type="match status" value="1"/>
</dbReference>
<dbReference type="NCBIfam" id="NF002049">
    <property type="entry name" value="PRK00881.1"/>
    <property type="match status" value="1"/>
</dbReference>
<comment type="similarity">
    <text evidence="3 10">Belongs to the PurH family.</text>
</comment>
<dbReference type="InterPro" id="IPR036914">
    <property type="entry name" value="MGS-like_dom_sf"/>
</dbReference>
<dbReference type="PIRSF" id="PIRSF000414">
    <property type="entry name" value="AICARFT_IMPCHas"/>
    <property type="match status" value="1"/>
</dbReference>
<dbReference type="RefSeq" id="WP_119087837.1">
    <property type="nucleotide sequence ID" value="NZ_QXIV01000038.1"/>
</dbReference>
<dbReference type="CDD" id="cd01421">
    <property type="entry name" value="IMPCH"/>
    <property type="match status" value="1"/>
</dbReference>
<dbReference type="Pfam" id="PF01808">
    <property type="entry name" value="AICARFT_IMPCHas"/>
    <property type="match status" value="1"/>
</dbReference>
<dbReference type="EC" id="2.1.2.3" evidence="10"/>
<dbReference type="InterPro" id="IPR002695">
    <property type="entry name" value="PurH-like"/>
</dbReference>
<accession>A0A398DCE2</accession>
<sequence length="512" mass="54240">MKRRAIISVSDKTGVVDLARRLVSMGWEIVSTGGTASILAAEGVPVTAVSDVTGFPECLDGRVKTLHPAVHAGILARRDVPAHMEQIAKLGVTPVDLVVVNLYPFRQTVTRPGVTWDEAVEQVDIGGPSLIRAAAKNHAAVTVVVDPADYGRVLAEFEQDGDTSMATRRELAARAFRHTAAYDAFIAGWFGGRLGVRFPEQLTLTWDRQQQLRYGENPHQAAALYVDPVPAAGSVTAAQQLNGKELSFNNIGDADAALACLTEFPSSMPTVVAVKHGIPCGVGTGPDLMTAWRKARDGDPVSIFGGVVAANGTVDAPLAAEMAELFLEIILAPGFTGDALEILRRKKNLRVLQVTAVAPGQDEVALRDVRGGLLVQNRDVLLLKDEPRVVTLSRPTTEEQADLLLAWRVVKHAKSNAIVLAKGGGTIGVGPGQTNRIWALQDAIRQATTPPLGAVLASDGFFPFADSVQAAAAAGIRAIIQPGGSVRDADSIDAADEAGIAMLFTGIRHFRH</sequence>
<dbReference type="EC" id="3.5.4.10" evidence="10"/>
<dbReference type="PANTHER" id="PTHR11692:SF0">
    <property type="entry name" value="BIFUNCTIONAL PURINE BIOSYNTHESIS PROTEIN ATIC"/>
    <property type="match status" value="1"/>
</dbReference>
<gene>
    <name evidence="10 12" type="primary">purH</name>
    <name evidence="12" type="ORF">SMC3_05800</name>
</gene>
<comment type="pathway">
    <text evidence="2 10">Purine metabolism; IMP biosynthesis via de novo pathway; 5-formamido-1-(5-phospho-D-ribosyl)imidazole-4-carboxamide from 5-amino-1-(5-phospho-D-ribosyl)imidazole-4-carboxamide (10-formyl THF route): step 1/1.</text>
</comment>
<organism evidence="12 13">
    <name type="scientific">Candidatus Cryosericum hinesii</name>
    <dbReference type="NCBI Taxonomy" id="2290915"/>
    <lineage>
        <taxon>Bacteria</taxon>
        <taxon>Pseudomonadati</taxon>
        <taxon>Caldisericota/Cryosericota group</taxon>
        <taxon>Candidatus Cryosericota</taxon>
        <taxon>Candidatus Cryosericia</taxon>
        <taxon>Candidatus Cryosericales</taxon>
        <taxon>Candidatus Cryosericaceae</taxon>
        <taxon>Candidatus Cryosericum</taxon>
    </lineage>
</organism>
<dbReference type="Pfam" id="PF02142">
    <property type="entry name" value="MGS"/>
    <property type="match status" value="1"/>
</dbReference>
<name>A0A398DCE2_9BACT</name>
<dbReference type="GO" id="GO:0003937">
    <property type="term" value="F:IMP cyclohydrolase activity"/>
    <property type="evidence" value="ECO:0007669"/>
    <property type="project" value="UniProtKB-UniRule"/>
</dbReference>
<dbReference type="Proteomes" id="UP000266042">
    <property type="component" value="Unassembled WGS sequence"/>
</dbReference>